<feature type="transmembrane region" description="Helical" evidence="1">
    <location>
        <begin position="250"/>
        <end position="271"/>
    </location>
</feature>
<sequence length="277" mass="31055">MYKLLAANFSRLKKDKTFWICNIFMIVLSVFLEITYYRNMILHDFTITLETLFFTYCTFIGILLSAFVSLFIGTEYSDGTIRNKIVVGHSRSAIYLANLLTCCFAGLIMCLCFILPTLAIGIPLFGFFSADLRFILLIFILSIVMTFAFVSLFTLVSMLKQSRAIASVINILGVFLLLFLAAYINARLQEPETYDAYMYATESGVIEEEGEEENPSYLSGRKRSVYQFCFDALPTGQSIQFTQMLPDDPLVSGLSSAAVCVLASGAGMVAFRKKDIK</sequence>
<comment type="caution">
    <text evidence="2">The sequence shown here is derived from an EMBL/GenBank/DDBJ whole genome shotgun (WGS) entry which is preliminary data.</text>
</comment>
<organism evidence="2 3">
    <name type="scientific">Faecalicatena acetigenes</name>
    <dbReference type="NCBI Taxonomy" id="2981790"/>
    <lineage>
        <taxon>Bacteria</taxon>
        <taxon>Bacillati</taxon>
        <taxon>Bacillota</taxon>
        <taxon>Clostridia</taxon>
        <taxon>Lachnospirales</taxon>
        <taxon>Lachnospiraceae</taxon>
        <taxon>Faecalicatena</taxon>
    </lineage>
</organism>
<dbReference type="EMBL" id="JAOQJX010000017">
    <property type="protein sequence ID" value="MCU6748173.1"/>
    <property type="molecule type" value="Genomic_DNA"/>
</dbReference>
<feature type="transmembrane region" description="Helical" evidence="1">
    <location>
        <begin position="164"/>
        <end position="184"/>
    </location>
</feature>
<dbReference type="Proteomes" id="UP001652394">
    <property type="component" value="Unassembled WGS sequence"/>
</dbReference>
<feature type="transmembrane region" description="Helical" evidence="1">
    <location>
        <begin position="93"/>
        <end position="122"/>
    </location>
</feature>
<feature type="transmembrane region" description="Helical" evidence="1">
    <location>
        <begin position="18"/>
        <end position="37"/>
    </location>
</feature>
<keyword evidence="1" id="KW-1133">Transmembrane helix</keyword>
<feature type="transmembrane region" description="Helical" evidence="1">
    <location>
        <begin position="134"/>
        <end position="157"/>
    </location>
</feature>
<proteinExistence type="predicted"/>
<feature type="transmembrane region" description="Helical" evidence="1">
    <location>
        <begin position="52"/>
        <end position="72"/>
    </location>
</feature>
<keyword evidence="1" id="KW-0472">Membrane</keyword>
<name>A0ABT2TD07_9FIRM</name>
<protein>
    <submittedName>
        <fullName evidence="2">ABC transporter permease</fullName>
    </submittedName>
</protein>
<evidence type="ECO:0000313" key="2">
    <source>
        <dbReference type="EMBL" id="MCU6748173.1"/>
    </source>
</evidence>
<keyword evidence="1" id="KW-0812">Transmembrane</keyword>
<keyword evidence="3" id="KW-1185">Reference proteome</keyword>
<evidence type="ECO:0000313" key="3">
    <source>
        <dbReference type="Proteomes" id="UP001652394"/>
    </source>
</evidence>
<dbReference type="Pfam" id="PF12730">
    <property type="entry name" value="ABC2_membrane_4"/>
    <property type="match status" value="1"/>
</dbReference>
<accession>A0ABT2TD07</accession>
<dbReference type="RefSeq" id="WP_059069766.1">
    <property type="nucleotide sequence ID" value="NZ_JAOQJX010000017.1"/>
</dbReference>
<evidence type="ECO:0000256" key="1">
    <source>
        <dbReference type="SAM" id="Phobius"/>
    </source>
</evidence>
<reference evidence="2 3" key="1">
    <citation type="journal article" date="2021" name="ISME Commun">
        <title>Automated analysis of genomic sequences facilitates high-throughput and comprehensive description of bacteria.</title>
        <authorList>
            <person name="Hitch T.C.A."/>
        </authorList>
    </citation>
    <scope>NUCLEOTIDE SEQUENCE [LARGE SCALE GENOMIC DNA]</scope>
    <source>
        <strain evidence="2 3">H2_18</strain>
    </source>
</reference>
<gene>
    <name evidence="2" type="ORF">OCV51_11000</name>
</gene>